<keyword evidence="1" id="KW-0472">Membrane</keyword>
<evidence type="ECO:0000313" key="2">
    <source>
        <dbReference type="EMBL" id="KTD67713.1"/>
    </source>
</evidence>
<feature type="transmembrane region" description="Helical" evidence="1">
    <location>
        <begin position="348"/>
        <end position="369"/>
    </location>
</feature>
<evidence type="ECO:0000313" key="3">
    <source>
        <dbReference type="Proteomes" id="UP000054926"/>
    </source>
</evidence>
<reference evidence="2 3" key="1">
    <citation type="submission" date="2015-11" db="EMBL/GenBank/DDBJ databases">
        <title>Genomic analysis of 38 Legionella species identifies large and diverse effector repertoires.</title>
        <authorList>
            <person name="Burstein D."/>
            <person name="Amaro F."/>
            <person name="Zusman T."/>
            <person name="Lifshitz Z."/>
            <person name="Cohen O."/>
            <person name="Gilbert J.A."/>
            <person name="Pupko T."/>
            <person name="Shuman H.A."/>
            <person name="Segal G."/>
        </authorList>
    </citation>
    <scope>NUCLEOTIDE SEQUENCE [LARGE SCALE GENOMIC DNA]</scope>
    <source>
        <strain evidence="2 3">IMVS3376</strain>
    </source>
</reference>
<dbReference type="RefSeq" id="WP_058509866.1">
    <property type="nucleotide sequence ID" value="NZ_LNYY01000019.1"/>
</dbReference>
<protein>
    <recommendedName>
        <fullName evidence="4">Transmembrane protein</fullName>
    </recommendedName>
</protein>
<dbReference type="AlphaFoldDB" id="A0A0W0ZF10"/>
<evidence type="ECO:0008006" key="4">
    <source>
        <dbReference type="Google" id="ProtNLM"/>
    </source>
</evidence>
<dbReference type="STRING" id="947033.Lste_0871"/>
<feature type="transmembrane region" description="Helical" evidence="1">
    <location>
        <begin position="298"/>
        <end position="328"/>
    </location>
</feature>
<sequence>MLKKLKSVSYHTSPATLFVFACIFTFTLIYAVKTNFLIIDADIFWHTASGRWIVEHGQLPANDPFLSIAASVTNDRTWVCHFWLTDVLFFYTQSYFNWIGITVLTCFCFALAMMILMRYLERYLRTSAALLLTLFSMGILITHLIARPHIIILPLLVIWVGECVKARDEQRAPPFWLLVIYFFWINLHGIEGIPGFVIAMAFAFEAFIDAKSTKQQLKVIKTWGLFLILALLVSLFLSPVGVATWQYFIAFFKFSHMQFIAEFNPPVLANLFILEIWLAVILFIALSKKLYVPLYRLLMLLGILFLTINSYYVVNYFAILSAFLLAPPLQQAFAPRLDPTPNKTTHPALFWVMMLAITLYTLAFSGWMVKHHATLPDNLSTAPYKAINFAKTAQLTGPLFNEEVFNGYLALAGFQPFIDDKVELYNQDFAKAYFCATTHGGIFLTNLLQHYQINWVILSPYTAAAVTTLETDKNWKLLYADKLAVIFQRITPYPDSPPMKSIARCKLSD</sequence>
<dbReference type="PATRIC" id="fig|947033.5.peg.930"/>
<feature type="transmembrane region" description="Helical" evidence="1">
    <location>
        <begin position="175"/>
        <end position="204"/>
    </location>
</feature>
<dbReference type="PROSITE" id="PS51257">
    <property type="entry name" value="PROKAR_LIPOPROTEIN"/>
    <property type="match status" value="1"/>
</dbReference>
<dbReference type="Proteomes" id="UP000054926">
    <property type="component" value="Unassembled WGS sequence"/>
</dbReference>
<dbReference type="EMBL" id="LNYY01000019">
    <property type="protein sequence ID" value="KTD67713.1"/>
    <property type="molecule type" value="Genomic_DNA"/>
</dbReference>
<feature type="transmembrane region" description="Helical" evidence="1">
    <location>
        <begin position="268"/>
        <end position="286"/>
    </location>
</feature>
<dbReference type="OrthoDB" id="9786218at2"/>
<keyword evidence="1" id="KW-0812">Transmembrane</keyword>
<name>A0A0W0ZF10_9GAMM</name>
<keyword evidence="3" id="KW-1185">Reference proteome</keyword>
<proteinExistence type="predicted"/>
<accession>A0A0W0ZF10</accession>
<gene>
    <name evidence="2" type="ORF">Lste_0871</name>
</gene>
<evidence type="ECO:0000256" key="1">
    <source>
        <dbReference type="SAM" id="Phobius"/>
    </source>
</evidence>
<feature type="transmembrane region" description="Helical" evidence="1">
    <location>
        <begin position="12"/>
        <end position="32"/>
    </location>
</feature>
<feature type="transmembrane region" description="Helical" evidence="1">
    <location>
        <begin position="128"/>
        <end position="146"/>
    </location>
</feature>
<organism evidence="2 3">
    <name type="scientific">Legionella steelei</name>
    <dbReference type="NCBI Taxonomy" id="947033"/>
    <lineage>
        <taxon>Bacteria</taxon>
        <taxon>Pseudomonadati</taxon>
        <taxon>Pseudomonadota</taxon>
        <taxon>Gammaproteobacteria</taxon>
        <taxon>Legionellales</taxon>
        <taxon>Legionellaceae</taxon>
        <taxon>Legionella</taxon>
    </lineage>
</organism>
<keyword evidence="1" id="KW-1133">Transmembrane helix</keyword>
<feature type="transmembrane region" description="Helical" evidence="1">
    <location>
        <begin position="225"/>
        <end position="248"/>
    </location>
</feature>
<feature type="transmembrane region" description="Helical" evidence="1">
    <location>
        <begin position="95"/>
        <end position="116"/>
    </location>
</feature>
<comment type="caution">
    <text evidence="2">The sequence shown here is derived from an EMBL/GenBank/DDBJ whole genome shotgun (WGS) entry which is preliminary data.</text>
</comment>